<feature type="transmembrane region" description="Helical" evidence="6">
    <location>
        <begin position="101"/>
        <end position="122"/>
    </location>
</feature>
<evidence type="ECO:0000256" key="5">
    <source>
        <dbReference type="ARBA" id="ARBA00023136"/>
    </source>
</evidence>
<feature type="transmembrane region" description="Helical" evidence="6">
    <location>
        <begin position="78"/>
        <end position="95"/>
    </location>
</feature>
<organism evidence="8 9">
    <name type="scientific">Thalassospira indica</name>
    <dbReference type="NCBI Taxonomy" id="1891279"/>
    <lineage>
        <taxon>Bacteria</taxon>
        <taxon>Pseudomonadati</taxon>
        <taxon>Pseudomonadota</taxon>
        <taxon>Alphaproteobacteria</taxon>
        <taxon>Rhodospirillales</taxon>
        <taxon>Thalassospiraceae</taxon>
        <taxon>Thalassospira</taxon>
    </lineage>
</organism>
<protein>
    <submittedName>
        <fullName evidence="8">DMT family transporter</fullName>
    </submittedName>
</protein>
<feature type="transmembrane region" description="Helical" evidence="6">
    <location>
        <begin position="12"/>
        <end position="35"/>
    </location>
</feature>
<evidence type="ECO:0000256" key="2">
    <source>
        <dbReference type="ARBA" id="ARBA00022475"/>
    </source>
</evidence>
<dbReference type="SUPFAM" id="SSF103481">
    <property type="entry name" value="Multidrug resistance efflux transporter EmrE"/>
    <property type="match status" value="2"/>
</dbReference>
<evidence type="ECO:0000259" key="7">
    <source>
        <dbReference type="Pfam" id="PF00892"/>
    </source>
</evidence>
<keyword evidence="2" id="KW-1003">Cell membrane</keyword>
<evidence type="ECO:0000256" key="4">
    <source>
        <dbReference type="ARBA" id="ARBA00022989"/>
    </source>
</evidence>
<dbReference type="EMBL" id="CP031555">
    <property type="protein sequence ID" value="AXO14600.1"/>
    <property type="molecule type" value="Genomic_DNA"/>
</dbReference>
<keyword evidence="4 6" id="KW-1133">Transmembrane helix</keyword>
<sequence>MTLRDRFGSVHGGWIALLGVLILSPDALLLRLIAADDFTTAFWRLGFLTVALLLVALWNGAKRGEGIVQSIRPNGFEMLTGLFYGGTCTLFMFSVRNTDAANTLIIIAATPLLAGLIGVFIFKRSQPIRTWVASVVVFVALLGLFSAGFGGKNALGDMLALGAAICMAGYFNVLGAKPEVDALKGMLFGAFVVTLILLPGAAPLSPVGLDWVWLLMLGFWVLPVSFLLIAHASRKIPAAEVSLIMLNEAIFGSFLVWVFVNEVPDEMTLISGAVVITTLVIHSLLGLRASKRASKQARAAA</sequence>
<feature type="transmembrane region" description="Helical" evidence="6">
    <location>
        <begin position="131"/>
        <end position="149"/>
    </location>
</feature>
<evidence type="ECO:0000313" key="9">
    <source>
        <dbReference type="Proteomes" id="UP000256971"/>
    </source>
</evidence>
<feature type="transmembrane region" description="Helical" evidence="6">
    <location>
        <begin position="211"/>
        <end position="229"/>
    </location>
</feature>
<keyword evidence="5 6" id="KW-0472">Membrane</keyword>
<evidence type="ECO:0000256" key="6">
    <source>
        <dbReference type="SAM" id="Phobius"/>
    </source>
</evidence>
<dbReference type="InterPro" id="IPR000620">
    <property type="entry name" value="EamA_dom"/>
</dbReference>
<feature type="domain" description="EamA" evidence="7">
    <location>
        <begin position="16"/>
        <end position="145"/>
    </location>
</feature>
<feature type="transmembrane region" description="Helical" evidence="6">
    <location>
        <begin position="241"/>
        <end position="260"/>
    </location>
</feature>
<feature type="transmembrane region" description="Helical" evidence="6">
    <location>
        <begin position="41"/>
        <end position="58"/>
    </location>
</feature>
<dbReference type="PANTHER" id="PTHR42920">
    <property type="entry name" value="OS03G0707200 PROTEIN-RELATED"/>
    <property type="match status" value="1"/>
</dbReference>
<name>A0ABN5NHC0_9PROT</name>
<dbReference type="PANTHER" id="PTHR42920:SF5">
    <property type="entry name" value="EAMA DOMAIN-CONTAINING PROTEIN"/>
    <property type="match status" value="1"/>
</dbReference>
<gene>
    <name evidence="8" type="ORF">DY252_10500</name>
</gene>
<reference evidence="8 9" key="1">
    <citation type="submission" date="2018-08" db="EMBL/GenBank/DDBJ databases">
        <title>Complete genome sequence of type strain Thalassospira indica MCCC 1A01103T, isolated from isolated from deep seawater of the Indian Ocean.</title>
        <authorList>
            <person name="Liu Y."/>
        </authorList>
    </citation>
    <scope>NUCLEOTIDE SEQUENCE [LARGE SCALE GENOMIC DNA]</scope>
    <source>
        <strain evidence="8 9">PB8BT</strain>
    </source>
</reference>
<feature type="transmembrane region" description="Helical" evidence="6">
    <location>
        <begin position="155"/>
        <end position="174"/>
    </location>
</feature>
<feature type="transmembrane region" description="Helical" evidence="6">
    <location>
        <begin position="186"/>
        <end position="205"/>
    </location>
</feature>
<accession>A0ABN5NHC0</accession>
<proteinExistence type="predicted"/>
<feature type="transmembrane region" description="Helical" evidence="6">
    <location>
        <begin position="266"/>
        <end position="287"/>
    </location>
</feature>
<comment type="subcellular location">
    <subcellularLocation>
        <location evidence="1">Cell membrane</location>
        <topology evidence="1">Multi-pass membrane protein</topology>
    </subcellularLocation>
</comment>
<evidence type="ECO:0000313" key="8">
    <source>
        <dbReference type="EMBL" id="AXO14600.1"/>
    </source>
</evidence>
<dbReference type="InterPro" id="IPR051258">
    <property type="entry name" value="Diverse_Substrate_Transporter"/>
</dbReference>
<evidence type="ECO:0000256" key="1">
    <source>
        <dbReference type="ARBA" id="ARBA00004651"/>
    </source>
</evidence>
<feature type="domain" description="EamA" evidence="7">
    <location>
        <begin position="155"/>
        <end position="281"/>
    </location>
</feature>
<dbReference type="RefSeq" id="WP_064790396.1">
    <property type="nucleotide sequence ID" value="NZ_CP031555.1"/>
</dbReference>
<dbReference type="Pfam" id="PF00892">
    <property type="entry name" value="EamA"/>
    <property type="match status" value="2"/>
</dbReference>
<keyword evidence="3 6" id="KW-0812">Transmembrane</keyword>
<keyword evidence="9" id="KW-1185">Reference proteome</keyword>
<dbReference type="Proteomes" id="UP000256971">
    <property type="component" value="Chromosome"/>
</dbReference>
<dbReference type="InterPro" id="IPR037185">
    <property type="entry name" value="EmrE-like"/>
</dbReference>
<evidence type="ECO:0000256" key="3">
    <source>
        <dbReference type="ARBA" id="ARBA00022692"/>
    </source>
</evidence>